<feature type="non-terminal residue" evidence="2">
    <location>
        <position position="157"/>
    </location>
</feature>
<dbReference type="AlphaFoldDB" id="A0A0A9Z3P2"/>
<feature type="region of interest" description="Disordered" evidence="1">
    <location>
        <begin position="32"/>
        <end position="78"/>
    </location>
</feature>
<evidence type="ECO:0000256" key="1">
    <source>
        <dbReference type="SAM" id="MobiDB-lite"/>
    </source>
</evidence>
<gene>
    <name evidence="2" type="ORF">CM83_98784</name>
</gene>
<organism evidence="2">
    <name type="scientific">Lygus hesperus</name>
    <name type="common">Western plant bug</name>
    <dbReference type="NCBI Taxonomy" id="30085"/>
    <lineage>
        <taxon>Eukaryota</taxon>
        <taxon>Metazoa</taxon>
        <taxon>Ecdysozoa</taxon>
        <taxon>Arthropoda</taxon>
        <taxon>Hexapoda</taxon>
        <taxon>Insecta</taxon>
        <taxon>Pterygota</taxon>
        <taxon>Neoptera</taxon>
        <taxon>Paraneoptera</taxon>
        <taxon>Hemiptera</taxon>
        <taxon>Heteroptera</taxon>
        <taxon>Panheteroptera</taxon>
        <taxon>Cimicomorpha</taxon>
        <taxon>Miridae</taxon>
        <taxon>Mirini</taxon>
        <taxon>Lygus</taxon>
    </lineage>
</organism>
<dbReference type="SUPFAM" id="SSF51905">
    <property type="entry name" value="FAD/NAD(P)-binding domain"/>
    <property type="match status" value="1"/>
</dbReference>
<feature type="compositionally biased region" description="Basic and acidic residues" evidence="1">
    <location>
        <begin position="32"/>
        <end position="66"/>
    </location>
</feature>
<dbReference type="Gene3D" id="3.50.50.60">
    <property type="entry name" value="FAD/NAD(P)-binding domain"/>
    <property type="match status" value="1"/>
</dbReference>
<dbReference type="EMBL" id="GBHO01005118">
    <property type="protein sequence ID" value="JAG38486.1"/>
    <property type="molecule type" value="Transcribed_RNA"/>
</dbReference>
<name>A0A0A9Z3P2_LYGHE</name>
<evidence type="ECO:0000313" key="2">
    <source>
        <dbReference type="EMBL" id="JAG38486.1"/>
    </source>
</evidence>
<dbReference type="InterPro" id="IPR036188">
    <property type="entry name" value="FAD/NAD-bd_sf"/>
</dbReference>
<sequence>MIPSSLRNMFRCCPAFRKPVIIRSKGDIKMYEPEGQKDKCPMVKAKQEEKKAVAPEKKEEKPKIKVDPPPTSGTSCTPSVIEGFTGGRTDICLYTGGPCDVEPCVPAPWSLEAIPPHEDTTVDPPPDANVVVIGAGMAGLAAASHLIKNRVLNTIVL</sequence>
<reference evidence="2" key="1">
    <citation type="journal article" date="2014" name="PLoS ONE">
        <title>Transcriptome-Based Identification of ABC Transporters in the Western Tarnished Plant Bug Lygus hesperus.</title>
        <authorList>
            <person name="Hull J.J."/>
            <person name="Chaney K."/>
            <person name="Geib S.M."/>
            <person name="Fabrick J.A."/>
            <person name="Brent C.S."/>
            <person name="Walsh D."/>
            <person name="Lavine L.C."/>
        </authorList>
    </citation>
    <scope>NUCLEOTIDE SEQUENCE</scope>
</reference>
<reference evidence="2" key="2">
    <citation type="submission" date="2014-07" db="EMBL/GenBank/DDBJ databases">
        <authorList>
            <person name="Hull J."/>
        </authorList>
    </citation>
    <scope>NUCLEOTIDE SEQUENCE</scope>
</reference>
<proteinExistence type="predicted"/>
<protein>
    <submittedName>
        <fullName evidence="2">Uncharacterized protein</fullName>
    </submittedName>
</protein>
<accession>A0A0A9Z3P2</accession>